<comment type="function">
    <text evidence="10">Pyrophosphatase that catalyzes the hydrolysis of nucleoside triphosphates to their monophosphate derivatives, with a high preference for the non-canonical purine nucleotides XTP (xanthosine triphosphate), dITP (deoxyinosine triphosphate) and ITP. Seems to function as a house-cleaning enzyme that removes non-canonical purine nucleotides from the nucleotide pool, thus preventing their incorporation into DNA/RNA and avoiding chromosomal lesions.</text>
</comment>
<dbReference type="Gene3D" id="3.90.950.10">
    <property type="match status" value="1"/>
</dbReference>
<sequence length="210" mass="23479">MNKRVLVLSTENINKINEIKHILRGLEIKVLSKKDVNLEDFEVIEDGNTLEENSLKKASALAEKIDYMVIADDTGLFVDALNGEPGVYSARYAGEDGNDKKNNEKLLGNLKGKSLEQREAKFLDVITLITEDKKIYTVKGECKGTIALELRGPSSFGYDPLFIPEGYDKTFAELGSDIKDKISHRAKALKNLKNTLIKILEDDIDEDSRS</sequence>
<gene>
    <name evidence="12" type="primary">rdgB</name>
    <name evidence="12" type="ORF">H8707_00740</name>
</gene>
<evidence type="ECO:0000256" key="6">
    <source>
        <dbReference type="ARBA" id="ARBA00022842"/>
    </source>
</evidence>
<organism evidence="12 13">
    <name type="scientific">Paratissierella segnis</name>
    <dbReference type="NCBI Taxonomy" id="2763679"/>
    <lineage>
        <taxon>Bacteria</taxon>
        <taxon>Bacillati</taxon>
        <taxon>Bacillota</taxon>
        <taxon>Tissierellia</taxon>
        <taxon>Tissierellales</taxon>
        <taxon>Tissierellaceae</taxon>
        <taxon>Paratissierella</taxon>
    </lineage>
</organism>
<feature type="active site" description="Proton acceptor" evidence="10">
    <location>
        <position position="73"/>
    </location>
</feature>
<keyword evidence="6 10" id="KW-0460">Magnesium</keyword>
<evidence type="ECO:0000256" key="3">
    <source>
        <dbReference type="ARBA" id="ARBA00022723"/>
    </source>
</evidence>
<dbReference type="GO" id="GO:0036220">
    <property type="term" value="F:ITP diphosphatase activity"/>
    <property type="evidence" value="ECO:0007669"/>
    <property type="project" value="UniProtKB-UniRule"/>
</dbReference>
<dbReference type="GO" id="GO:0009117">
    <property type="term" value="P:nucleotide metabolic process"/>
    <property type="evidence" value="ECO:0007669"/>
    <property type="project" value="UniProtKB-KW"/>
</dbReference>
<comment type="subunit">
    <text evidence="2 10">Homodimer.</text>
</comment>
<evidence type="ECO:0000313" key="12">
    <source>
        <dbReference type="EMBL" id="MBC8586771.1"/>
    </source>
</evidence>
<dbReference type="CDD" id="cd00515">
    <property type="entry name" value="HAM1"/>
    <property type="match status" value="1"/>
</dbReference>
<evidence type="ECO:0000256" key="10">
    <source>
        <dbReference type="HAMAP-Rule" id="MF_01405"/>
    </source>
</evidence>
<proteinExistence type="inferred from homology"/>
<comment type="caution">
    <text evidence="12">The sequence shown here is derived from an EMBL/GenBank/DDBJ whole genome shotgun (WGS) entry which is preliminary data.</text>
</comment>
<dbReference type="EMBL" id="JACRTG010000003">
    <property type="protein sequence ID" value="MBC8586771.1"/>
    <property type="molecule type" value="Genomic_DNA"/>
</dbReference>
<dbReference type="EC" id="3.6.1.66" evidence="10"/>
<protein>
    <recommendedName>
        <fullName evidence="10">dITP/XTP pyrophosphatase</fullName>
        <ecNumber evidence="10">3.6.1.66</ecNumber>
    </recommendedName>
    <alternativeName>
        <fullName evidence="10">Non-canonical purine NTP pyrophosphatase</fullName>
    </alternativeName>
    <alternativeName>
        <fullName evidence="10">Non-standard purine NTP pyrophosphatase</fullName>
    </alternativeName>
    <alternativeName>
        <fullName evidence="10">Nucleoside-triphosphate diphosphatase</fullName>
    </alternativeName>
    <alternativeName>
        <fullName evidence="10">Nucleoside-triphosphate pyrophosphatase</fullName>
        <shortName evidence="10">NTPase</shortName>
    </alternativeName>
</protein>
<dbReference type="PANTHER" id="PTHR11067">
    <property type="entry name" value="INOSINE TRIPHOSPHATE PYROPHOSPHATASE/HAM1 PROTEIN"/>
    <property type="match status" value="1"/>
</dbReference>
<keyword evidence="4 10" id="KW-0547">Nucleotide-binding</keyword>
<dbReference type="SUPFAM" id="SSF52972">
    <property type="entry name" value="ITPase-like"/>
    <property type="match status" value="1"/>
</dbReference>
<dbReference type="Pfam" id="PF01725">
    <property type="entry name" value="Ham1p_like"/>
    <property type="match status" value="1"/>
</dbReference>
<dbReference type="AlphaFoldDB" id="A0A926IIV9"/>
<comment type="catalytic activity">
    <reaction evidence="8 10">
        <text>dITP + H2O = dIMP + diphosphate + H(+)</text>
        <dbReference type="Rhea" id="RHEA:28342"/>
        <dbReference type="ChEBI" id="CHEBI:15377"/>
        <dbReference type="ChEBI" id="CHEBI:15378"/>
        <dbReference type="ChEBI" id="CHEBI:33019"/>
        <dbReference type="ChEBI" id="CHEBI:61194"/>
        <dbReference type="ChEBI" id="CHEBI:61382"/>
        <dbReference type="EC" id="3.6.1.66"/>
    </reaction>
</comment>
<dbReference type="InterPro" id="IPR002637">
    <property type="entry name" value="RdgB/HAM1"/>
</dbReference>
<dbReference type="FunFam" id="3.90.950.10:FF:000001">
    <property type="entry name" value="dITP/XTP pyrophosphatase"/>
    <property type="match status" value="1"/>
</dbReference>
<evidence type="ECO:0000313" key="13">
    <source>
        <dbReference type="Proteomes" id="UP000601171"/>
    </source>
</evidence>
<evidence type="ECO:0000256" key="1">
    <source>
        <dbReference type="ARBA" id="ARBA00008023"/>
    </source>
</evidence>
<name>A0A926IIV9_9FIRM</name>
<evidence type="ECO:0000256" key="9">
    <source>
        <dbReference type="ARBA" id="ARBA00052017"/>
    </source>
</evidence>
<evidence type="ECO:0000256" key="5">
    <source>
        <dbReference type="ARBA" id="ARBA00022801"/>
    </source>
</evidence>
<dbReference type="GO" id="GO:0036222">
    <property type="term" value="F:XTP diphosphatase activity"/>
    <property type="evidence" value="ECO:0007669"/>
    <property type="project" value="UniProtKB-UniRule"/>
</dbReference>
<dbReference type="HAMAP" id="MF_01405">
    <property type="entry name" value="Non_canon_purine_NTPase"/>
    <property type="match status" value="1"/>
</dbReference>
<feature type="binding site" evidence="10">
    <location>
        <begin position="10"/>
        <end position="15"/>
    </location>
    <ligand>
        <name>substrate</name>
    </ligand>
</feature>
<feature type="binding site" evidence="10">
    <location>
        <position position="73"/>
    </location>
    <ligand>
        <name>Mg(2+)</name>
        <dbReference type="ChEBI" id="CHEBI:18420"/>
    </ligand>
</feature>
<comment type="catalytic activity">
    <reaction evidence="10">
        <text>ITP + H2O = IMP + diphosphate + H(+)</text>
        <dbReference type="Rhea" id="RHEA:29399"/>
        <dbReference type="ChEBI" id="CHEBI:15377"/>
        <dbReference type="ChEBI" id="CHEBI:15378"/>
        <dbReference type="ChEBI" id="CHEBI:33019"/>
        <dbReference type="ChEBI" id="CHEBI:58053"/>
        <dbReference type="ChEBI" id="CHEBI:61402"/>
        <dbReference type="EC" id="3.6.1.66"/>
    </reaction>
</comment>
<dbReference type="GO" id="GO:0009146">
    <property type="term" value="P:purine nucleoside triphosphate catabolic process"/>
    <property type="evidence" value="ECO:0007669"/>
    <property type="project" value="UniProtKB-UniRule"/>
</dbReference>
<comment type="caution">
    <text evidence="10">Lacks conserved residue(s) required for the propagation of feature annotation.</text>
</comment>
<feature type="binding site" evidence="10">
    <location>
        <position position="179"/>
    </location>
    <ligand>
        <name>substrate</name>
    </ligand>
</feature>
<evidence type="ECO:0000256" key="11">
    <source>
        <dbReference type="RuleBase" id="RU003781"/>
    </source>
</evidence>
<comment type="cofactor">
    <cofactor evidence="10">
        <name>Mg(2+)</name>
        <dbReference type="ChEBI" id="CHEBI:18420"/>
    </cofactor>
    <text evidence="10">Binds 1 Mg(2+) ion per subunit.</text>
</comment>
<accession>A0A926IIV9</accession>
<evidence type="ECO:0000256" key="2">
    <source>
        <dbReference type="ARBA" id="ARBA00011738"/>
    </source>
</evidence>
<dbReference type="Proteomes" id="UP000601171">
    <property type="component" value="Unassembled WGS sequence"/>
</dbReference>
<dbReference type="InterPro" id="IPR029001">
    <property type="entry name" value="ITPase-like_fam"/>
</dbReference>
<feature type="binding site" evidence="10">
    <location>
        <position position="74"/>
    </location>
    <ligand>
        <name>substrate</name>
    </ligand>
</feature>
<dbReference type="PANTHER" id="PTHR11067:SF9">
    <property type="entry name" value="INOSINE TRIPHOSPHATE PYROPHOSPHATASE"/>
    <property type="match status" value="1"/>
</dbReference>
<evidence type="ECO:0000256" key="8">
    <source>
        <dbReference type="ARBA" id="ARBA00051875"/>
    </source>
</evidence>
<dbReference type="GO" id="GO:0035870">
    <property type="term" value="F:dITP diphosphatase activity"/>
    <property type="evidence" value="ECO:0007669"/>
    <property type="project" value="UniProtKB-UniRule"/>
</dbReference>
<keyword evidence="7 10" id="KW-0546">Nucleotide metabolism</keyword>
<evidence type="ECO:0000256" key="7">
    <source>
        <dbReference type="ARBA" id="ARBA00023080"/>
    </source>
</evidence>
<dbReference type="GO" id="GO:0046872">
    <property type="term" value="F:metal ion binding"/>
    <property type="evidence" value="ECO:0007669"/>
    <property type="project" value="UniProtKB-KW"/>
</dbReference>
<keyword evidence="3 10" id="KW-0479">Metal-binding</keyword>
<feature type="binding site" evidence="10">
    <location>
        <begin position="156"/>
        <end position="159"/>
    </location>
    <ligand>
        <name>substrate</name>
    </ligand>
</feature>
<reference evidence="12" key="1">
    <citation type="submission" date="2020-08" db="EMBL/GenBank/DDBJ databases">
        <title>Genome public.</title>
        <authorList>
            <person name="Liu C."/>
            <person name="Sun Q."/>
        </authorList>
    </citation>
    <scope>NUCLEOTIDE SEQUENCE</scope>
    <source>
        <strain evidence="12">BX21</strain>
    </source>
</reference>
<dbReference type="GO" id="GO:0005829">
    <property type="term" value="C:cytosol"/>
    <property type="evidence" value="ECO:0007669"/>
    <property type="project" value="TreeGrafter"/>
</dbReference>
<dbReference type="RefSeq" id="WP_262428235.1">
    <property type="nucleotide sequence ID" value="NZ_JACRTG010000003.1"/>
</dbReference>
<keyword evidence="5 10" id="KW-0378">Hydrolase</keyword>
<feature type="binding site" evidence="10">
    <location>
        <begin position="184"/>
        <end position="185"/>
    </location>
    <ligand>
        <name>substrate</name>
    </ligand>
</feature>
<comment type="catalytic activity">
    <reaction evidence="9 10">
        <text>XTP + H2O = XMP + diphosphate + H(+)</text>
        <dbReference type="Rhea" id="RHEA:28610"/>
        <dbReference type="ChEBI" id="CHEBI:15377"/>
        <dbReference type="ChEBI" id="CHEBI:15378"/>
        <dbReference type="ChEBI" id="CHEBI:33019"/>
        <dbReference type="ChEBI" id="CHEBI:57464"/>
        <dbReference type="ChEBI" id="CHEBI:61314"/>
        <dbReference type="EC" id="3.6.1.66"/>
    </reaction>
</comment>
<comment type="similarity">
    <text evidence="1 10 11">Belongs to the HAM1 NTPase family.</text>
</comment>
<dbReference type="InterPro" id="IPR020922">
    <property type="entry name" value="dITP/XTP_pyrophosphatase"/>
</dbReference>
<dbReference type="GO" id="GO:0000166">
    <property type="term" value="F:nucleotide binding"/>
    <property type="evidence" value="ECO:0007669"/>
    <property type="project" value="UniProtKB-KW"/>
</dbReference>
<dbReference type="GO" id="GO:0017111">
    <property type="term" value="F:ribonucleoside triphosphate phosphatase activity"/>
    <property type="evidence" value="ECO:0007669"/>
    <property type="project" value="InterPro"/>
</dbReference>
<keyword evidence="13" id="KW-1185">Reference proteome</keyword>
<dbReference type="NCBIfam" id="TIGR00042">
    <property type="entry name" value="RdgB/HAM1 family non-canonical purine NTP pyrophosphatase"/>
    <property type="match status" value="1"/>
</dbReference>
<evidence type="ECO:0000256" key="4">
    <source>
        <dbReference type="ARBA" id="ARBA00022741"/>
    </source>
</evidence>